<sequence length="391" mass="45960">MIKKGFLSLLVAFALFAAFIFFPNSWIQAWISDKDVEQAKTSMSPLVFQGMYFQERMLQEPNAMPLYGSSELNRFDPFHPYNYARATNAPYTTFMVGRGGMQSITHFLNFAAQEKNLKDKKIVFIISPQWFTKKGMNELHFSPNYSMLHAYDLAYNKDIDEDLRNRGMKRLLEFDTVNRDDLLRTIYEYKLSGGKKKPIIGRLAMMAGHVQKALLEKKDLYYSLFPREGSKLKSNDKLVADQTFEQQLQNAEKYGEKRVSNDLMIENKFYKRLVNANIKKFEGMRKKEDYTTSPEYEDLQLVIDILKDAGAKPLFVSIPVNGHWYDYTEYPADRREKYYEKMNQILTDNGVPFVDFSGHDYDPYFIMDTIHIAWKGWVYLDQELDKYWAQK</sequence>
<dbReference type="AlphaFoldDB" id="A0A0K9F132"/>
<comment type="similarity">
    <text evidence="1">Belongs to the DltD family.</text>
</comment>
<dbReference type="Gene3D" id="3.40.50.1110">
    <property type="entry name" value="SGNH hydrolase"/>
    <property type="match status" value="1"/>
</dbReference>
<accession>A0A0K9F132</accession>
<dbReference type="GO" id="GO:0070395">
    <property type="term" value="P:lipoteichoic acid biosynthetic process"/>
    <property type="evidence" value="ECO:0007669"/>
    <property type="project" value="UniProtKB-UniRule"/>
</dbReference>
<reference evidence="3" key="1">
    <citation type="submission" date="2015-07" db="EMBL/GenBank/DDBJ databases">
        <authorList>
            <consortium name="Consortium for Microbial Forensics and Genomics (microFORGE)"/>
            <person name="Knight B.M."/>
            <person name="Roberts D.P."/>
            <person name="Lin D."/>
            <person name="Hari K."/>
            <person name="Fletcher J."/>
            <person name="Melcher U."/>
            <person name="Blagden T."/>
            <person name="Winegar R.A."/>
        </authorList>
    </citation>
    <scope>NUCLEOTIDE SEQUENCE [LARGE SCALE GENOMIC DNA]</scope>
    <source>
        <strain evidence="3">DSM 23493</strain>
    </source>
</reference>
<keyword evidence="1" id="KW-0472">Membrane</keyword>
<evidence type="ECO:0000313" key="3">
    <source>
        <dbReference type="Proteomes" id="UP000037326"/>
    </source>
</evidence>
<evidence type="ECO:0000313" key="2">
    <source>
        <dbReference type="EMBL" id="KMY28245.1"/>
    </source>
</evidence>
<comment type="caution">
    <text evidence="2">The sequence shown here is derived from an EMBL/GenBank/DDBJ whole genome shotgun (WGS) entry which is preliminary data.</text>
</comment>
<dbReference type="InterPro" id="IPR023896">
    <property type="entry name" value="LTA_DltD"/>
</dbReference>
<protein>
    <recommendedName>
        <fullName evidence="1">Protein DltD</fullName>
    </recommendedName>
</protein>
<dbReference type="GeneID" id="96601208"/>
<dbReference type="UniPathway" id="UPA00556"/>
<dbReference type="GO" id="GO:0005886">
    <property type="term" value="C:plasma membrane"/>
    <property type="evidence" value="ECO:0007669"/>
    <property type="project" value="UniProtKB-UniRule"/>
</dbReference>
<keyword evidence="1" id="KW-1003">Cell membrane</keyword>
<gene>
    <name evidence="2" type="ORF">ACZ11_23705</name>
</gene>
<dbReference type="PATRIC" id="fig|582475.4.peg.4700"/>
<proteinExistence type="inferred from homology"/>
<name>A0A0K9F132_9BACI</name>
<comment type="pathway">
    <text evidence="1">Cell wall biogenesis; lipoteichoic acid biosynthesis.</text>
</comment>
<dbReference type="EMBL" id="LFXJ01000013">
    <property type="protein sequence ID" value="KMY28245.1"/>
    <property type="molecule type" value="Genomic_DNA"/>
</dbReference>
<dbReference type="PIRSF" id="PIRSF021438">
    <property type="entry name" value="DltD"/>
    <property type="match status" value="1"/>
</dbReference>
<dbReference type="OrthoDB" id="1700484at2"/>
<dbReference type="NCBIfam" id="TIGR04092">
    <property type="entry name" value="LTA_DltD"/>
    <property type="match status" value="1"/>
</dbReference>
<dbReference type="Pfam" id="PF04914">
    <property type="entry name" value="DltD"/>
    <property type="match status" value="1"/>
</dbReference>
<dbReference type="RefSeq" id="WP_049669003.1">
    <property type="nucleotide sequence ID" value="NZ_JBIVRT010000002.1"/>
</dbReference>
<evidence type="ECO:0000256" key="1">
    <source>
        <dbReference type="PIRNR" id="PIRNR021438"/>
    </source>
</evidence>
<dbReference type="SUPFAM" id="SSF52266">
    <property type="entry name" value="SGNH hydrolase"/>
    <property type="match status" value="1"/>
</dbReference>
<dbReference type="Proteomes" id="UP000037326">
    <property type="component" value="Unassembled WGS sequence"/>
</dbReference>
<dbReference type="InterPro" id="IPR006998">
    <property type="entry name" value="DltD"/>
</dbReference>
<organism evidence="2 3">
    <name type="scientific">Lysinibacillus xylanilyticus</name>
    <dbReference type="NCBI Taxonomy" id="582475"/>
    <lineage>
        <taxon>Bacteria</taxon>
        <taxon>Bacillati</taxon>
        <taxon>Bacillota</taxon>
        <taxon>Bacilli</taxon>
        <taxon>Bacillales</taxon>
        <taxon>Bacillaceae</taxon>
        <taxon>Lysinibacillus</taxon>
    </lineage>
</organism>
<dbReference type="PANTHER" id="PTHR40039">
    <property type="entry name" value="PROTEIN DLTD"/>
    <property type="match status" value="1"/>
</dbReference>
<dbReference type="PANTHER" id="PTHR40039:SF1">
    <property type="entry name" value="PROTEIN DLTD"/>
    <property type="match status" value="1"/>
</dbReference>
<dbReference type="InterPro" id="IPR036514">
    <property type="entry name" value="SGNH_hydro_sf"/>
</dbReference>